<dbReference type="OrthoDB" id="5945798at2759"/>
<dbReference type="Gene3D" id="1.10.220.160">
    <property type="match status" value="1"/>
</dbReference>
<dbReference type="EMBL" id="VTPC01088803">
    <property type="protein sequence ID" value="KAF2886054.1"/>
    <property type="molecule type" value="Genomic_DNA"/>
</dbReference>
<dbReference type="PROSITE" id="PS50865">
    <property type="entry name" value="ZF_MYND_2"/>
    <property type="match status" value="1"/>
</dbReference>
<evidence type="ECO:0000256" key="7">
    <source>
        <dbReference type="PROSITE-ProRule" id="PRU00134"/>
    </source>
</evidence>
<accession>A0A8K0CGY3</accession>
<evidence type="ECO:0000259" key="8">
    <source>
        <dbReference type="PROSITE" id="PS50865"/>
    </source>
</evidence>
<organism evidence="9 10">
    <name type="scientific">Ignelater luminosus</name>
    <name type="common">Cucubano</name>
    <name type="synonym">Pyrophorus luminosus</name>
    <dbReference type="NCBI Taxonomy" id="2038154"/>
    <lineage>
        <taxon>Eukaryota</taxon>
        <taxon>Metazoa</taxon>
        <taxon>Ecdysozoa</taxon>
        <taxon>Arthropoda</taxon>
        <taxon>Hexapoda</taxon>
        <taxon>Insecta</taxon>
        <taxon>Pterygota</taxon>
        <taxon>Neoptera</taxon>
        <taxon>Endopterygota</taxon>
        <taxon>Coleoptera</taxon>
        <taxon>Polyphaga</taxon>
        <taxon>Elateriformia</taxon>
        <taxon>Elateroidea</taxon>
        <taxon>Elateridae</taxon>
        <taxon>Agrypninae</taxon>
        <taxon>Pyrophorini</taxon>
        <taxon>Ignelater</taxon>
    </lineage>
</organism>
<name>A0A8K0CGY3_IGNLU</name>
<keyword evidence="5 7" id="KW-0863">Zinc-finger</keyword>
<keyword evidence="10" id="KW-1185">Reference proteome</keyword>
<dbReference type="GO" id="GO:0008168">
    <property type="term" value="F:methyltransferase activity"/>
    <property type="evidence" value="ECO:0007669"/>
    <property type="project" value="UniProtKB-KW"/>
</dbReference>
<keyword evidence="4" id="KW-0479">Metal-binding</keyword>
<keyword evidence="3" id="KW-0949">S-adenosyl-L-methionine</keyword>
<dbReference type="SUPFAM" id="SSF144232">
    <property type="entry name" value="HIT/MYND zinc finger-like"/>
    <property type="match status" value="1"/>
</dbReference>
<dbReference type="Gene3D" id="6.10.140.2220">
    <property type="match status" value="1"/>
</dbReference>
<keyword evidence="2" id="KW-0808">Transferase</keyword>
<comment type="caution">
    <text evidence="9">The sequence shown here is derived from an EMBL/GenBank/DDBJ whole genome shotgun (WGS) entry which is preliminary data.</text>
</comment>
<dbReference type="Gene3D" id="2.170.270.10">
    <property type="entry name" value="SET domain"/>
    <property type="match status" value="1"/>
</dbReference>
<dbReference type="PANTHER" id="PTHR46165">
    <property type="entry name" value="SET AND MYND DOMAIN-CONTAINING PROTEIN 4"/>
    <property type="match status" value="1"/>
</dbReference>
<keyword evidence="6" id="KW-0862">Zinc</keyword>
<dbReference type="GO" id="GO:0005634">
    <property type="term" value="C:nucleus"/>
    <property type="evidence" value="ECO:0007669"/>
    <property type="project" value="TreeGrafter"/>
</dbReference>
<dbReference type="InterPro" id="IPR002893">
    <property type="entry name" value="Znf_MYND"/>
</dbReference>
<evidence type="ECO:0000313" key="10">
    <source>
        <dbReference type="Proteomes" id="UP000801492"/>
    </source>
</evidence>
<gene>
    <name evidence="9" type="ORF">ILUMI_20119</name>
</gene>
<proteinExistence type="predicted"/>
<feature type="domain" description="MYND-type" evidence="8">
    <location>
        <begin position="106"/>
        <end position="145"/>
    </location>
</feature>
<evidence type="ECO:0000256" key="1">
    <source>
        <dbReference type="ARBA" id="ARBA00022603"/>
    </source>
</evidence>
<protein>
    <recommendedName>
        <fullName evidence="8">MYND-type domain-containing protein</fullName>
    </recommendedName>
</protein>
<dbReference type="GO" id="GO:0042826">
    <property type="term" value="F:histone deacetylase binding"/>
    <property type="evidence" value="ECO:0007669"/>
    <property type="project" value="TreeGrafter"/>
</dbReference>
<dbReference type="PANTHER" id="PTHR46165:SF6">
    <property type="entry name" value="SET AND MYND DOMAIN-CONTAINING PROTEIN 4-LIKE PROTEIN"/>
    <property type="match status" value="1"/>
</dbReference>
<evidence type="ECO:0000256" key="4">
    <source>
        <dbReference type="ARBA" id="ARBA00022723"/>
    </source>
</evidence>
<dbReference type="InterPro" id="IPR052097">
    <property type="entry name" value="SET-MYND_domain_protein"/>
</dbReference>
<evidence type="ECO:0000256" key="3">
    <source>
        <dbReference type="ARBA" id="ARBA00022691"/>
    </source>
</evidence>
<dbReference type="GO" id="GO:0032259">
    <property type="term" value="P:methylation"/>
    <property type="evidence" value="ECO:0007669"/>
    <property type="project" value="UniProtKB-KW"/>
</dbReference>
<dbReference type="AlphaFoldDB" id="A0A8K0CGY3"/>
<dbReference type="Proteomes" id="UP000801492">
    <property type="component" value="Unassembled WGS sequence"/>
</dbReference>
<evidence type="ECO:0000256" key="2">
    <source>
        <dbReference type="ARBA" id="ARBA00022679"/>
    </source>
</evidence>
<sequence>MENVDISRAFSSNYPKHLYEKLTQRKEKAESCRFNQSLSNYYKELPTLTYGANNLIECAGDCIEINFERKLGRHIIATRNIEVGDVIAIEKPFSQILLKENYLTHCYNCLKPCRNLIPCDSCSLILFCGENCKITSWNSCHKYECPILASLLDLEVNKLTLVALKICMSVESSTNEFNKDDTLKGSLYKSQNYHEIHNLIANTDARTTSDLFERAVTAAIIFELLQKHTQSFKHEGDAHKKNIFKELLLLHMQTGPSNFHEISELVRTNENFYEVEEIGAGAYAFLSLLNHSCCPNVGEQLFDNYGLMRIRKFWYDDGFLDFYGLPGSFESLDFCNPWSARGPP</sequence>
<evidence type="ECO:0000256" key="5">
    <source>
        <dbReference type="ARBA" id="ARBA00022771"/>
    </source>
</evidence>
<evidence type="ECO:0000256" key="6">
    <source>
        <dbReference type="ARBA" id="ARBA00022833"/>
    </source>
</evidence>
<dbReference type="SUPFAM" id="SSF82199">
    <property type="entry name" value="SET domain"/>
    <property type="match status" value="1"/>
</dbReference>
<dbReference type="GO" id="GO:0008270">
    <property type="term" value="F:zinc ion binding"/>
    <property type="evidence" value="ECO:0007669"/>
    <property type="project" value="UniProtKB-KW"/>
</dbReference>
<dbReference type="GO" id="GO:0005737">
    <property type="term" value="C:cytoplasm"/>
    <property type="evidence" value="ECO:0007669"/>
    <property type="project" value="TreeGrafter"/>
</dbReference>
<reference evidence="9" key="1">
    <citation type="submission" date="2019-08" db="EMBL/GenBank/DDBJ databases">
        <title>The genome of the North American firefly Photinus pyralis.</title>
        <authorList>
            <consortium name="Photinus pyralis genome working group"/>
            <person name="Fallon T.R."/>
            <person name="Sander Lower S.E."/>
            <person name="Weng J.-K."/>
        </authorList>
    </citation>
    <scope>NUCLEOTIDE SEQUENCE</scope>
    <source>
        <strain evidence="9">TRF0915ILg1</strain>
        <tissue evidence="9">Whole body</tissue>
    </source>
</reference>
<keyword evidence="1" id="KW-0489">Methyltransferase</keyword>
<evidence type="ECO:0000313" key="9">
    <source>
        <dbReference type="EMBL" id="KAF2886054.1"/>
    </source>
</evidence>
<dbReference type="InterPro" id="IPR046341">
    <property type="entry name" value="SET_dom_sf"/>
</dbReference>